<dbReference type="AlphaFoldDB" id="A0A955LGR6"/>
<dbReference type="EMBL" id="JAGQKX010000011">
    <property type="protein sequence ID" value="MCA9389928.1"/>
    <property type="molecule type" value="Genomic_DNA"/>
</dbReference>
<sequence>MSRFIDRLLIISGIIGPSSFFLGIIIIPMFLPGYNHQANYISELAAVDSPVALIASILIFFLMGMGMALYGIGLFRLIGVDWSGQIAGILLFSGGILFMLIAFFQCDAGCHNYSQTGYLHEFFSNSSLYIGGSSLLFLTIHSIRNITFPRYWSLITLGVLMNTIFFTAYYLYIETPGMGGMYQRLTIIPPFLYLMLNALYLYKKIIINRSLSPTHTKRSSYLLSISVSLLVIIPLLALTAKQAMH</sequence>
<keyword evidence="1" id="KW-0812">Transmembrane</keyword>
<keyword evidence="1" id="KW-1133">Transmembrane helix</keyword>
<dbReference type="Pfam" id="PF06197">
    <property type="entry name" value="DUF998"/>
    <property type="match status" value="1"/>
</dbReference>
<feature type="transmembrane region" description="Helical" evidence="1">
    <location>
        <begin position="7"/>
        <end position="31"/>
    </location>
</feature>
<reference evidence="2" key="2">
    <citation type="journal article" date="2021" name="Microbiome">
        <title>Successional dynamics and alternative stable states in a saline activated sludge microbial community over 9 years.</title>
        <authorList>
            <person name="Wang Y."/>
            <person name="Ye J."/>
            <person name="Ju F."/>
            <person name="Liu L."/>
            <person name="Boyd J.A."/>
            <person name="Deng Y."/>
            <person name="Parks D.H."/>
            <person name="Jiang X."/>
            <person name="Yin X."/>
            <person name="Woodcroft B.J."/>
            <person name="Tyson G.W."/>
            <person name="Hugenholtz P."/>
            <person name="Polz M.F."/>
            <person name="Zhang T."/>
        </authorList>
    </citation>
    <scope>NUCLEOTIDE SEQUENCE</scope>
    <source>
        <strain evidence="2">HKST-UBA01</strain>
    </source>
</reference>
<keyword evidence="1" id="KW-0472">Membrane</keyword>
<dbReference type="InterPro" id="IPR009339">
    <property type="entry name" value="DUF998"/>
</dbReference>
<evidence type="ECO:0000313" key="2">
    <source>
        <dbReference type="EMBL" id="MCA9389928.1"/>
    </source>
</evidence>
<accession>A0A955LGR6</accession>
<feature type="transmembrane region" description="Helical" evidence="1">
    <location>
        <begin position="86"/>
        <end position="105"/>
    </location>
</feature>
<proteinExistence type="predicted"/>
<feature type="transmembrane region" description="Helical" evidence="1">
    <location>
        <begin position="222"/>
        <end position="240"/>
    </location>
</feature>
<protein>
    <submittedName>
        <fullName evidence="2">DUF998 domain-containing protein</fullName>
    </submittedName>
</protein>
<dbReference type="Proteomes" id="UP000701698">
    <property type="component" value="Unassembled WGS sequence"/>
</dbReference>
<reference evidence="2" key="1">
    <citation type="submission" date="2020-04" db="EMBL/GenBank/DDBJ databases">
        <authorList>
            <person name="Zhang T."/>
        </authorList>
    </citation>
    <scope>NUCLEOTIDE SEQUENCE</scope>
    <source>
        <strain evidence="2">HKST-UBA01</strain>
    </source>
</reference>
<evidence type="ECO:0000313" key="3">
    <source>
        <dbReference type="Proteomes" id="UP000701698"/>
    </source>
</evidence>
<feature type="transmembrane region" description="Helical" evidence="1">
    <location>
        <begin position="117"/>
        <end position="139"/>
    </location>
</feature>
<feature type="transmembrane region" description="Helical" evidence="1">
    <location>
        <begin position="51"/>
        <end position="74"/>
    </location>
</feature>
<gene>
    <name evidence="2" type="ORF">KC571_00840</name>
</gene>
<organism evidence="2 3">
    <name type="scientific">candidate division WWE3 bacterium</name>
    <dbReference type="NCBI Taxonomy" id="2053526"/>
    <lineage>
        <taxon>Bacteria</taxon>
        <taxon>Katanobacteria</taxon>
    </lineage>
</organism>
<evidence type="ECO:0000256" key="1">
    <source>
        <dbReference type="SAM" id="Phobius"/>
    </source>
</evidence>
<feature type="transmembrane region" description="Helical" evidence="1">
    <location>
        <begin position="185"/>
        <end position="202"/>
    </location>
</feature>
<name>A0A955LGR6_UNCKA</name>
<comment type="caution">
    <text evidence="2">The sequence shown here is derived from an EMBL/GenBank/DDBJ whole genome shotgun (WGS) entry which is preliminary data.</text>
</comment>
<feature type="transmembrane region" description="Helical" evidence="1">
    <location>
        <begin position="151"/>
        <end position="173"/>
    </location>
</feature>